<dbReference type="Pfam" id="PF14244">
    <property type="entry name" value="Retrotran_gag_3"/>
    <property type="match status" value="1"/>
</dbReference>
<feature type="domain" description="Retrotransposon Copia-like N-terminal" evidence="1">
    <location>
        <begin position="44"/>
        <end position="81"/>
    </location>
</feature>
<dbReference type="OrthoDB" id="1745136at2759"/>
<evidence type="ECO:0000313" key="3">
    <source>
        <dbReference type="RefSeq" id="XP_010271398.1"/>
    </source>
</evidence>
<reference evidence="3" key="1">
    <citation type="submission" date="2025-08" db="UniProtKB">
        <authorList>
            <consortium name="RefSeq"/>
        </authorList>
    </citation>
    <scope>IDENTIFICATION</scope>
</reference>
<evidence type="ECO:0000313" key="2">
    <source>
        <dbReference type="Proteomes" id="UP000189703"/>
    </source>
</evidence>
<dbReference type="KEGG" id="nnu:104607459"/>
<dbReference type="OMA" id="CGNSKHT"/>
<dbReference type="GeneID" id="104607459"/>
<sequence length="247" mass="27695">MSDSETSDPSREQQSNPTFTELTTRMAEILNRQTSTTETPVAQIDIKLDGTNYAIWSQVVEMYIFGKDKLGYINGDLPQPPQIGPTFRRWRTTNAIVKGWLINSMDVSLIDNFIRFPTTKMVWNSVAVLTLMAVIPRKLDKIRADVLQMHHFPIVEQAYAQVHREASRQKVMITGNNIETLGAVLASKSAKTRQSTLSSTGSLSLSNGKFGMTSKSQTYSDGTKCSHCGNSKHTQENCFKLHGYPDW</sequence>
<dbReference type="PANTHER" id="PTHR37610">
    <property type="entry name" value="CCHC-TYPE DOMAIN-CONTAINING PROTEIN"/>
    <property type="match status" value="1"/>
</dbReference>
<evidence type="ECO:0000259" key="1">
    <source>
        <dbReference type="Pfam" id="PF14244"/>
    </source>
</evidence>
<dbReference type="RefSeq" id="XP_010271398.1">
    <property type="nucleotide sequence ID" value="XM_010273096.1"/>
</dbReference>
<protein>
    <submittedName>
        <fullName evidence="3">Uncharacterized protein LOC104607459</fullName>
    </submittedName>
</protein>
<accession>A0A1U8ATL8</accession>
<dbReference type="InParanoid" id="A0A1U8ATL8"/>
<organism evidence="2 3">
    <name type="scientific">Nelumbo nucifera</name>
    <name type="common">Sacred lotus</name>
    <dbReference type="NCBI Taxonomy" id="4432"/>
    <lineage>
        <taxon>Eukaryota</taxon>
        <taxon>Viridiplantae</taxon>
        <taxon>Streptophyta</taxon>
        <taxon>Embryophyta</taxon>
        <taxon>Tracheophyta</taxon>
        <taxon>Spermatophyta</taxon>
        <taxon>Magnoliopsida</taxon>
        <taxon>Proteales</taxon>
        <taxon>Nelumbonaceae</taxon>
        <taxon>Nelumbo</taxon>
    </lineage>
</organism>
<dbReference type="AlphaFoldDB" id="A0A1U8ATL8"/>
<name>A0A1U8ATL8_NELNU</name>
<gene>
    <name evidence="3" type="primary">LOC104607459</name>
</gene>
<dbReference type="InterPro" id="IPR029472">
    <property type="entry name" value="Copia-like_N"/>
</dbReference>
<dbReference type="PANTHER" id="PTHR37610:SF38">
    <property type="entry name" value="RETROTRANSPOSON COPIA-LIKE N-TERMINAL DOMAIN-CONTAINING PROTEIN"/>
    <property type="match status" value="1"/>
</dbReference>
<dbReference type="eggNOG" id="KOG0017">
    <property type="taxonomic scope" value="Eukaryota"/>
</dbReference>
<dbReference type="Proteomes" id="UP000189703">
    <property type="component" value="Unplaced"/>
</dbReference>
<keyword evidence="2" id="KW-1185">Reference proteome</keyword>
<proteinExistence type="predicted"/>